<dbReference type="AlphaFoldDB" id="A0AAW4QE91"/>
<sequence>MGYLFMLFAVFLLSLGLGKAVEVYSTSMQREREAALLEVGAAYRQAIKDYYLSAPNGQHRYPAQLEDLLKDNRHLVTRRYLRRLYLDPMTSQPFVPVLAPQGGIWGVASTSTKLPIRTKLPAEVMIRNSLARTYADWLFMYDGCPTP</sequence>
<comment type="caution">
    <text evidence="1">The sequence shown here is derived from an EMBL/GenBank/DDBJ whole genome shotgun (WGS) entry which is preliminary data.</text>
</comment>
<protein>
    <submittedName>
        <fullName evidence="1">Type II secretion system protein</fullName>
    </submittedName>
</protein>
<evidence type="ECO:0000313" key="1">
    <source>
        <dbReference type="EMBL" id="MBX3893379.1"/>
    </source>
</evidence>
<dbReference type="EMBL" id="QGBI01000039">
    <property type="protein sequence ID" value="MBX3893379.1"/>
    <property type="molecule type" value="Genomic_DNA"/>
</dbReference>
<gene>
    <name evidence="1" type="ORF">DEE74_26270</name>
</gene>
<organism evidence="1 2">
    <name type="scientific">Ralstonia pickettii</name>
    <name type="common">Burkholderia pickettii</name>
    <dbReference type="NCBI Taxonomy" id="329"/>
    <lineage>
        <taxon>Bacteria</taxon>
        <taxon>Pseudomonadati</taxon>
        <taxon>Pseudomonadota</taxon>
        <taxon>Betaproteobacteria</taxon>
        <taxon>Burkholderiales</taxon>
        <taxon>Burkholderiaceae</taxon>
        <taxon>Ralstonia</taxon>
    </lineage>
</organism>
<proteinExistence type="predicted"/>
<reference evidence="1" key="1">
    <citation type="submission" date="2018-06" db="EMBL/GenBank/DDBJ databases">
        <authorList>
            <person name="O'Rourke A."/>
        </authorList>
    </citation>
    <scope>NUCLEOTIDE SEQUENCE</scope>
    <source>
        <strain evidence="1">132550021-3</strain>
    </source>
</reference>
<dbReference type="Proteomes" id="UP001199322">
    <property type="component" value="Unassembled WGS sequence"/>
</dbReference>
<evidence type="ECO:0000313" key="2">
    <source>
        <dbReference type="Proteomes" id="UP001199322"/>
    </source>
</evidence>
<name>A0AAW4QE91_RALPI</name>
<accession>A0AAW4QE91</accession>
<dbReference type="RefSeq" id="WP_204360108.1">
    <property type="nucleotide sequence ID" value="NZ_QGAQ01000038.1"/>
</dbReference>